<accession>A0A0D9XBU7</accession>
<dbReference type="AlphaFoldDB" id="A0A0D9XBU7"/>
<dbReference type="Proteomes" id="UP000032180">
    <property type="component" value="Chromosome 9"/>
</dbReference>
<proteinExistence type="predicted"/>
<keyword evidence="2" id="KW-1185">Reference proteome</keyword>
<reference evidence="1 2" key="1">
    <citation type="submission" date="2012-08" db="EMBL/GenBank/DDBJ databases">
        <title>Oryza genome evolution.</title>
        <authorList>
            <person name="Wing R.A."/>
        </authorList>
    </citation>
    <scope>NUCLEOTIDE SEQUENCE</scope>
</reference>
<evidence type="ECO:0000313" key="2">
    <source>
        <dbReference type="Proteomes" id="UP000032180"/>
    </source>
</evidence>
<protein>
    <submittedName>
        <fullName evidence="1">Uncharacterized protein</fullName>
    </submittedName>
</protein>
<dbReference type="EnsemblPlants" id="LPERR09G02100.1">
    <property type="protein sequence ID" value="LPERR09G02100.1"/>
    <property type="gene ID" value="LPERR09G02100"/>
</dbReference>
<organism evidence="1 2">
    <name type="scientific">Leersia perrieri</name>
    <dbReference type="NCBI Taxonomy" id="77586"/>
    <lineage>
        <taxon>Eukaryota</taxon>
        <taxon>Viridiplantae</taxon>
        <taxon>Streptophyta</taxon>
        <taxon>Embryophyta</taxon>
        <taxon>Tracheophyta</taxon>
        <taxon>Spermatophyta</taxon>
        <taxon>Magnoliopsida</taxon>
        <taxon>Liliopsida</taxon>
        <taxon>Poales</taxon>
        <taxon>Poaceae</taxon>
        <taxon>BOP clade</taxon>
        <taxon>Oryzoideae</taxon>
        <taxon>Oryzeae</taxon>
        <taxon>Oryzinae</taxon>
        <taxon>Leersia</taxon>
    </lineage>
</organism>
<reference evidence="1" key="3">
    <citation type="submission" date="2015-04" db="UniProtKB">
        <authorList>
            <consortium name="EnsemblPlants"/>
        </authorList>
    </citation>
    <scope>IDENTIFICATION</scope>
</reference>
<name>A0A0D9XBU7_9ORYZ</name>
<sequence length="125" mass="12910">MGHGNADPVEESEVGMLVGAPSKRVQVVEVFALVLMLRVSMLYDRAHIAASLRHHDVGGSGGGGRDGTRAAVYSTKLRRLLRAFPTITWGRIGGGHGRSGHRSSTGAAGVARGFHPAVSAGVGEG</sequence>
<reference evidence="2" key="2">
    <citation type="submission" date="2013-12" db="EMBL/GenBank/DDBJ databases">
        <authorList>
            <person name="Yu Y."/>
            <person name="Lee S."/>
            <person name="de Baynast K."/>
            <person name="Wissotski M."/>
            <person name="Liu L."/>
            <person name="Talag J."/>
            <person name="Goicoechea J."/>
            <person name="Angelova A."/>
            <person name="Jetty R."/>
            <person name="Kudrna D."/>
            <person name="Golser W."/>
            <person name="Rivera L."/>
            <person name="Zhang J."/>
            <person name="Wing R."/>
        </authorList>
    </citation>
    <scope>NUCLEOTIDE SEQUENCE</scope>
</reference>
<dbReference type="Gramene" id="LPERR09G02100.1">
    <property type="protein sequence ID" value="LPERR09G02100.1"/>
    <property type="gene ID" value="LPERR09G02100"/>
</dbReference>
<dbReference type="HOGENOM" id="CLU_1995914_0_0_1"/>
<evidence type="ECO:0000313" key="1">
    <source>
        <dbReference type="EnsemblPlants" id="LPERR09G02100.1"/>
    </source>
</evidence>